<organism evidence="1">
    <name type="scientific">Coralloluteibacterium stylophorae</name>
    <dbReference type="NCBI Taxonomy" id="1776034"/>
    <lineage>
        <taxon>Bacteria</taxon>
        <taxon>Pseudomonadati</taxon>
        <taxon>Pseudomonadota</taxon>
        <taxon>Gammaproteobacteria</taxon>
        <taxon>Lysobacterales</taxon>
        <taxon>Lysobacteraceae</taxon>
        <taxon>Coralloluteibacterium</taxon>
    </lineage>
</organism>
<gene>
    <name evidence="2" type="ORF">KB893_004845</name>
    <name evidence="1" type="ORF">KB893_13585</name>
</gene>
<dbReference type="EMBL" id="JAGQFT020000003">
    <property type="protein sequence ID" value="MBS7456465.1"/>
    <property type="molecule type" value="Genomic_DNA"/>
</dbReference>
<sequence>MVYHWDFLKEKDSSFGMFFPKHYVVVGFENQERATTAVDRFREAGFAEDDVAAVSGTFMTQTLEAEPDTTLQKLKVAIAEMHGGTEHGYVDDDIKLARRGGAFAFVYTPDDASAERARQVLDGVDHVYARRYLPMAIERYKYPSQSQI</sequence>
<reference evidence="2 3" key="1">
    <citation type="journal article" date="2021" name="Microbiol. Resour. Announc.">
        <title>Draft Genome Sequence of Coralloluteibacterium stylophorae LMG 29479T.</title>
        <authorList>
            <person name="Karlyshev A.V."/>
            <person name="Kudryashova E.B."/>
            <person name="Ariskina E.V."/>
            <person name="Conroy A.P."/>
            <person name="Abidueva E.Y."/>
        </authorList>
    </citation>
    <scope>NUCLEOTIDE SEQUENCE [LARGE SCALE GENOMIC DNA]</scope>
    <source>
        <strain evidence="2 3">LMG 29479</strain>
    </source>
</reference>
<dbReference type="Proteomes" id="UP000675747">
    <property type="component" value="Unassembled WGS sequence"/>
</dbReference>
<evidence type="ECO:0000313" key="1">
    <source>
        <dbReference type="EMBL" id="MBR0563538.1"/>
    </source>
</evidence>
<dbReference type="EMBL" id="JAGQFT010000143">
    <property type="protein sequence ID" value="MBR0563538.1"/>
    <property type="molecule type" value="Genomic_DNA"/>
</dbReference>
<dbReference type="RefSeq" id="WP_211927441.1">
    <property type="nucleotide sequence ID" value="NZ_JAGQFT020000003.1"/>
</dbReference>
<comment type="caution">
    <text evidence="1">The sequence shown here is derived from an EMBL/GenBank/DDBJ whole genome shotgun (WGS) entry which is preliminary data.</text>
</comment>
<reference evidence="1" key="2">
    <citation type="submission" date="2021-04" db="EMBL/GenBank/DDBJ databases">
        <authorList>
            <person name="Karlyshev A.V."/>
        </authorList>
    </citation>
    <scope>NUCLEOTIDE SEQUENCE</scope>
    <source>
        <strain evidence="1">LMG 29479</strain>
    </source>
</reference>
<name>A0A8J7VXL3_9GAMM</name>
<evidence type="ECO:0000313" key="3">
    <source>
        <dbReference type="Proteomes" id="UP000675747"/>
    </source>
</evidence>
<protein>
    <submittedName>
        <fullName evidence="1">Uncharacterized protein</fullName>
    </submittedName>
</protein>
<accession>A0A8J7VXL3</accession>
<evidence type="ECO:0000313" key="2">
    <source>
        <dbReference type="EMBL" id="MBS7456465.1"/>
    </source>
</evidence>
<dbReference type="AlphaFoldDB" id="A0A8J7VXL3"/>
<keyword evidence="3" id="KW-1185">Reference proteome</keyword>
<proteinExistence type="predicted"/>